<dbReference type="AlphaFoldDB" id="A0A098M3V1"/>
<keyword evidence="6" id="KW-0564">Palmitate</keyword>
<comment type="caution">
    <text evidence="10">The sequence shown here is derived from an EMBL/GenBank/DDBJ whole genome shotgun (WGS) entry which is preliminary data.</text>
</comment>
<dbReference type="RefSeq" id="WP_036654847.1">
    <property type="nucleotide sequence ID" value="NZ_JQCR01000003.1"/>
</dbReference>
<evidence type="ECO:0000259" key="9">
    <source>
        <dbReference type="Pfam" id="PF25198"/>
    </source>
</evidence>
<feature type="domain" description="Spore germination protein N-terminal" evidence="9">
    <location>
        <begin position="23"/>
        <end position="196"/>
    </location>
</feature>
<accession>A0A098M3V1</accession>
<dbReference type="Pfam" id="PF25198">
    <property type="entry name" value="Spore_GerAC_N"/>
    <property type="match status" value="1"/>
</dbReference>
<name>A0A098M3V1_9BACL</name>
<dbReference type="PANTHER" id="PTHR35789:SF1">
    <property type="entry name" value="SPORE GERMINATION PROTEIN B3"/>
    <property type="match status" value="1"/>
</dbReference>
<gene>
    <name evidence="10" type="ORF">PWYN_18580</name>
</gene>
<dbReference type="PANTHER" id="PTHR35789">
    <property type="entry name" value="SPORE GERMINATION PROTEIN B3"/>
    <property type="match status" value="1"/>
</dbReference>
<evidence type="ECO:0000256" key="7">
    <source>
        <dbReference type="ARBA" id="ARBA00023288"/>
    </source>
</evidence>
<dbReference type="PROSITE" id="PS51257">
    <property type="entry name" value="PROKAR_LIPOPROTEIN"/>
    <property type="match status" value="1"/>
</dbReference>
<dbReference type="InterPro" id="IPR046953">
    <property type="entry name" value="Spore_GerAC-like_C"/>
</dbReference>
<evidence type="ECO:0000256" key="2">
    <source>
        <dbReference type="ARBA" id="ARBA00007886"/>
    </source>
</evidence>
<dbReference type="eggNOG" id="ENOG502Z9N7">
    <property type="taxonomic scope" value="Bacteria"/>
</dbReference>
<dbReference type="Gene3D" id="3.30.300.210">
    <property type="entry name" value="Nutrient germinant receptor protein C, domain 3"/>
    <property type="match status" value="1"/>
</dbReference>
<reference evidence="10 11" key="2">
    <citation type="submission" date="2014-10" db="EMBL/GenBank/DDBJ databases">
        <title>Comparative genomics of the Paenibacillus odorifer group.</title>
        <authorList>
            <person name="Tsai Y.-C."/>
            <person name="Martin N."/>
            <person name="Korlach J."/>
            <person name="Wiedmann M."/>
        </authorList>
    </citation>
    <scope>NUCLEOTIDE SEQUENCE [LARGE SCALE GENOMIC DNA]</scope>
    <source>
        <strain evidence="10 11">DSM 18334</strain>
    </source>
</reference>
<keyword evidence="3" id="KW-0309">Germination</keyword>
<organism evidence="10 11">
    <name type="scientific">Paenibacillus wynnii</name>
    <dbReference type="NCBI Taxonomy" id="268407"/>
    <lineage>
        <taxon>Bacteria</taxon>
        <taxon>Bacillati</taxon>
        <taxon>Bacillota</taxon>
        <taxon>Bacilli</taxon>
        <taxon>Bacillales</taxon>
        <taxon>Paenibacillaceae</taxon>
        <taxon>Paenibacillus</taxon>
    </lineage>
</organism>
<dbReference type="GO" id="GO:0009847">
    <property type="term" value="P:spore germination"/>
    <property type="evidence" value="ECO:0007669"/>
    <property type="project" value="InterPro"/>
</dbReference>
<dbReference type="NCBIfam" id="TIGR02887">
    <property type="entry name" value="spore_ger_x_C"/>
    <property type="match status" value="1"/>
</dbReference>
<evidence type="ECO:0000259" key="8">
    <source>
        <dbReference type="Pfam" id="PF05504"/>
    </source>
</evidence>
<feature type="domain" description="Spore germination GerAC-like C-terminal" evidence="8">
    <location>
        <begin position="225"/>
        <end position="388"/>
    </location>
</feature>
<evidence type="ECO:0000256" key="1">
    <source>
        <dbReference type="ARBA" id="ARBA00004635"/>
    </source>
</evidence>
<keyword evidence="11" id="KW-1185">Reference proteome</keyword>
<evidence type="ECO:0000256" key="5">
    <source>
        <dbReference type="ARBA" id="ARBA00023136"/>
    </source>
</evidence>
<dbReference type="EMBL" id="JQCR01000003">
    <property type="protein sequence ID" value="KGE16706.1"/>
    <property type="molecule type" value="Genomic_DNA"/>
</dbReference>
<proteinExistence type="inferred from homology"/>
<evidence type="ECO:0000256" key="6">
    <source>
        <dbReference type="ARBA" id="ARBA00023139"/>
    </source>
</evidence>
<keyword evidence="5" id="KW-0472">Membrane</keyword>
<evidence type="ECO:0000313" key="10">
    <source>
        <dbReference type="EMBL" id="KGE16706.1"/>
    </source>
</evidence>
<dbReference type="InterPro" id="IPR057336">
    <property type="entry name" value="GerAC_N"/>
</dbReference>
<dbReference type="STRING" id="268407.PWYN_18580"/>
<reference evidence="10 11" key="1">
    <citation type="submission" date="2014-08" db="EMBL/GenBank/DDBJ databases">
        <authorList>
            <person name="den Bakker H.C."/>
        </authorList>
    </citation>
    <scope>NUCLEOTIDE SEQUENCE [LARGE SCALE GENOMIC DNA]</scope>
    <source>
        <strain evidence="10 11">DSM 18334</strain>
    </source>
</reference>
<evidence type="ECO:0000256" key="3">
    <source>
        <dbReference type="ARBA" id="ARBA00022544"/>
    </source>
</evidence>
<keyword evidence="4" id="KW-0732">Signal</keyword>
<dbReference type="Gene3D" id="6.20.190.10">
    <property type="entry name" value="Nutrient germinant receptor protein C, domain 1"/>
    <property type="match status" value="1"/>
</dbReference>
<dbReference type="Pfam" id="PF05504">
    <property type="entry name" value="Spore_GerAC"/>
    <property type="match status" value="1"/>
</dbReference>
<sequence length="401" mass="44743">MLRKLTLFLLSGVFLLMLTSCWDSIELNRRAIVSGMSIDKDLSKDQKYTVSFQVIVADEISSKNSRGNSPVVLYHGSGRTIYEAMGNASRKIARYLSLGHIRVIIISEELAREGISNIMDFLERDSEMRLNSLLFISRGKPAKDILSVMTVFGKIPSNDLVQKLETSSKRFGFNFQMEVDDVIRGIVAKGGGPIINGVVVNGDQEAGKSKKNVEAIEPKALMRISGLAVFKKDKLVGFLDGAEGMGTSLLHNKLQQYAAFIELGKDNIAAFNIEKVHTTVRADAKDPEHPIMNISIEQLAGLKESSGPLDLTRPEVLRDLEKRLNEQTKKETVAAVKTAMEFKSDYIGFGEAVERNNPKGWKKVQDRWDIVFTRCKVNIKVNSVIRHTDMRTRSFQSKTGD</sequence>
<evidence type="ECO:0000313" key="11">
    <source>
        <dbReference type="Proteomes" id="UP000029734"/>
    </source>
</evidence>
<comment type="subcellular location">
    <subcellularLocation>
        <location evidence="1">Membrane</location>
        <topology evidence="1">Lipid-anchor</topology>
    </subcellularLocation>
</comment>
<dbReference type="Proteomes" id="UP000029734">
    <property type="component" value="Unassembled WGS sequence"/>
</dbReference>
<evidence type="ECO:0000256" key="4">
    <source>
        <dbReference type="ARBA" id="ARBA00022729"/>
    </source>
</evidence>
<keyword evidence="7" id="KW-0449">Lipoprotein</keyword>
<protein>
    <submittedName>
        <fullName evidence="10">Uncharacterized protein</fullName>
    </submittedName>
</protein>
<dbReference type="GO" id="GO:0016020">
    <property type="term" value="C:membrane"/>
    <property type="evidence" value="ECO:0007669"/>
    <property type="project" value="UniProtKB-SubCell"/>
</dbReference>
<dbReference type="InterPro" id="IPR038501">
    <property type="entry name" value="Spore_GerAC_C_sf"/>
</dbReference>
<comment type="similarity">
    <text evidence="2">Belongs to the GerABKC lipoprotein family.</text>
</comment>
<dbReference type="InterPro" id="IPR008844">
    <property type="entry name" value="Spore_GerAC-like"/>
</dbReference>